<comment type="similarity">
    <text evidence="2 9">Belongs to the RecN family.</text>
</comment>
<evidence type="ECO:0000256" key="6">
    <source>
        <dbReference type="ARBA" id="ARBA00022840"/>
    </source>
</evidence>
<protein>
    <recommendedName>
        <fullName evidence="3 9">DNA repair protein RecN</fullName>
    </recommendedName>
    <alternativeName>
        <fullName evidence="8 9">Recombination protein N</fullName>
    </alternativeName>
</protein>
<evidence type="ECO:0000313" key="11">
    <source>
        <dbReference type="EMBL" id="MBM6923549.1"/>
    </source>
</evidence>
<evidence type="ECO:0000256" key="5">
    <source>
        <dbReference type="ARBA" id="ARBA00022763"/>
    </source>
</evidence>
<dbReference type="SUPFAM" id="SSF52540">
    <property type="entry name" value="P-loop containing nucleoside triphosphate hydrolases"/>
    <property type="match status" value="1"/>
</dbReference>
<feature type="domain" description="RecF/RecN/SMC N-terminal" evidence="10">
    <location>
        <begin position="2"/>
        <end position="509"/>
    </location>
</feature>
<keyword evidence="7 9" id="KW-0234">DNA repair</keyword>
<keyword evidence="6" id="KW-0067">ATP-binding</keyword>
<evidence type="ECO:0000259" key="10">
    <source>
        <dbReference type="Pfam" id="PF02463"/>
    </source>
</evidence>
<evidence type="ECO:0000256" key="4">
    <source>
        <dbReference type="ARBA" id="ARBA00022741"/>
    </source>
</evidence>
<keyword evidence="5 9" id="KW-0227">DNA damage</keyword>
<evidence type="ECO:0000256" key="8">
    <source>
        <dbReference type="ARBA" id="ARBA00033408"/>
    </source>
</evidence>
<dbReference type="CDD" id="cd03241">
    <property type="entry name" value="ABC_RecN"/>
    <property type="match status" value="2"/>
</dbReference>
<organism evidence="11 12">
    <name type="scientific">Hydrogenoanaerobacterium saccharovorans</name>
    <dbReference type="NCBI Taxonomy" id="474960"/>
    <lineage>
        <taxon>Bacteria</taxon>
        <taxon>Bacillati</taxon>
        <taxon>Bacillota</taxon>
        <taxon>Clostridia</taxon>
        <taxon>Eubacteriales</taxon>
        <taxon>Oscillospiraceae</taxon>
        <taxon>Hydrogenoanaerobacterium</taxon>
    </lineage>
</organism>
<dbReference type="PANTHER" id="PTHR11059">
    <property type="entry name" value="DNA REPAIR PROTEIN RECN"/>
    <property type="match status" value="1"/>
</dbReference>
<sequence>MLSQLYIKNIAVIKEADINFAQGFNVFTGETGAGKTILINAINAVLGERTSRDIIRTGENSASITAVFDDVPPRVLSTLADLGYEIESGDSLLIMRTLHQDGKTQCKINGQPATVSMLKNISGMLINVHGQHDSQQLLSAEKHLGYIDLYGGLGQALSEYQTEFTRLREINDRIGALSADEAEKAHKTDLLTYQINEITEAALTSGEEEELLSQRRILRNSERITQALAAALALLSGDENGEIPGIVEQMEELAAQLEEAGRYMEDFAPTATAVSGYKYELEDCASSVQDALDNMDYDPARAEYIENRLDTINMLKRKYGADIPAILAFLEKAKAELDDITFSEEKLAQLEQERSRQFARCYDLARQLSADRKKAAEEFTAKIQEELQFLDMSAVRFLPVFREKALSSLGMDDFELQVSTNVGEEPKPLAKIASGGELSRIMLAMKNVLSDRDNVDTMIFDEIDTGVSGRAAQKIGRKLHEVSAGRQVICVTHLAQVAAYADHHLLISKKVRDGKTFTSVESLSEEERTQELARIMGGDVITPATLSAAAELLEKSR</sequence>
<reference evidence="11 12" key="1">
    <citation type="journal article" date="2021" name="Sci. Rep.">
        <title>The distribution of antibiotic resistance genes in chicken gut microbiota commensals.</title>
        <authorList>
            <person name="Juricova H."/>
            <person name="Matiasovicova J."/>
            <person name="Kubasova T."/>
            <person name="Cejkova D."/>
            <person name="Rychlik I."/>
        </authorList>
    </citation>
    <scope>NUCLEOTIDE SEQUENCE [LARGE SCALE GENOMIC DNA]</scope>
    <source>
        <strain evidence="11 12">An564</strain>
    </source>
</reference>
<dbReference type="Gene3D" id="3.40.50.300">
    <property type="entry name" value="P-loop containing nucleotide triphosphate hydrolases"/>
    <property type="match status" value="2"/>
</dbReference>
<dbReference type="Proteomes" id="UP000724149">
    <property type="component" value="Unassembled WGS sequence"/>
</dbReference>
<name>A0ABS2GPR8_9FIRM</name>
<evidence type="ECO:0000313" key="12">
    <source>
        <dbReference type="Proteomes" id="UP000724149"/>
    </source>
</evidence>
<evidence type="ECO:0000256" key="3">
    <source>
        <dbReference type="ARBA" id="ARBA00021315"/>
    </source>
</evidence>
<comment type="function">
    <text evidence="1 9">May be involved in recombinational repair of damaged DNA.</text>
</comment>
<evidence type="ECO:0000256" key="9">
    <source>
        <dbReference type="PIRNR" id="PIRNR003128"/>
    </source>
</evidence>
<dbReference type="PANTHER" id="PTHR11059:SF0">
    <property type="entry name" value="DNA REPAIR PROTEIN RECN"/>
    <property type="match status" value="1"/>
</dbReference>
<gene>
    <name evidence="11" type="primary">recN</name>
    <name evidence="11" type="ORF">H9X81_07590</name>
</gene>
<dbReference type="InterPro" id="IPR003395">
    <property type="entry name" value="RecF/RecN/SMC_N"/>
</dbReference>
<evidence type="ECO:0000256" key="7">
    <source>
        <dbReference type="ARBA" id="ARBA00023204"/>
    </source>
</evidence>
<dbReference type="InterPro" id="IPR004604">
    <property type="entry name" value="DNA_recomb/repair_RecN"/>
</dbReference>
<dbReference type="Pfam" id="PF02463">
    <property type="entry name" value="SMC_N"/>
    <property type="match status" value="1"/>
</dbReference>
<keyword evidence="4" id="KW-0547">Nucleotide-binding</keyword>
<dbReference type="PIRSF" id="PIRSF003128">
    <property type="entry name" value="RecN"/>
    <property type="match status" value="1"/>
</dbReference>
<keyword evidence="12" id="KW-1185">Reference proteome</keyword>
<comment type="caution">
    <text evidence="11">The sequence shown here is derived from an EMBL/GenBank/DDBJ whole genome shotgun (WGS) entry which is preliminary data.</text>
</comment>
<dbReference type="InterPro" id="IPR027417">
    <property type="entry name" value="P-loop_NTPase"/>
</dbReference>
<evidence type="ECO:0000256" key="1">
    <source>
        <dbReference type="ARBA" id="ARBA00003618"/>
    </source>
</evidence>
<dbReference type="EMBL" id="JACSNR010000007">
    <property type="protein sequence ID" value="MBM6923549.1"/>
    <property type="molecule type" value="Genomic_DNA"/>
</dbReference>
<dbReference type="RefSeq" id="WP_204721027.1">
    <property type="nucleotide sequence ID" value="NZ_JACSNR010000007.1"/>
</dbReference>
<proteinExistence type="inferred from homology"/>
<evidence type="ECO:0000256" key="2">
    <source>
        <dbReference type="ARBA" id="ARBA00009441"/>
    </source>
</evidence>
<dbReference type="NCBIfam" id="TIGR00634">
    <property type="entry name" value="recN"/>
    <property type="match status" value="1"/>
</dbReference>
<accession>A0ABS2GPR8</accession>